<accession>A0ABT8GQJ8</accession>
<feature type="domain" description="RDD" evidence="7">
    <location>
        <begin position="37"/>
        <end position="162"/>
    </location>
</feature>
<keyword evidence="2" id="KW-1003">Cell membrane</keyword>
<dbReference type="InterPro" id="IPR010432">
    <property type="entry name" value="RDD"/>
</dbReference>
<dbReference type="Proteomes" id="UP001172743">
    <property type="component" value="Unassembled WGS sequence"/>
</dbReference>
<reference evidence="8" key="1">
    <citation type="submission" date="2023-07" db="EMBL/GenBank/DDBJ databases">
        <title>Ureibacillus sp. isolated from freshwater well.</title>
        <authorList>
            <person name="Kirdat K."/>
            <person name="Bhatt A."/>
            <person name="Teware R."/>
            <person name="Bhavsar Y."/>
            <person name="Yadav A."/>
        </authorList>
    </citation>
    <scope>NUCLEOTIDE SEQUENCE</scope>
    <source>
        <strain evidence="8">BA0131</strain>
    </source>
</reference>
<proteinExistence type="predicted"/>
<dbReference type="InterPro" id="IPR051791">
    <property type="entry name" value="Pra-immunoreactive"/>
</dbReference>
<sequence>MSENENYDSSVALPQSELVPNLAKKQIQIVEQIEEKTAGFWMRFWAFVVDILIVWALVGIIINPLFHLFGWNLSESHWYSPMTIVSGLFYYAYFVITTKYLQQTVGKMIFGLRVKGKNNGKLDWLTVLFRELVGRFISNKLPIIYLLVAFMPKNNGLNDIIADTRVVQERIFIKSKKEVVLENPQNDDLKPQNSITPTV</sequence>
<evidence type="ECO:0000256" key="6">
    <source>
        <dbReference type="SAM" id="Phobius"/>
    </source>
</evidence>
<evidence type="ECO:0000256" key="4">
    <source>
        <dbReference type="ARBA" id="ARBA00022989"/>
    </source>
</evidence>
<feature type="transmembrane region" description="Helical" evidence="6">
    <location>
        <begin position="78"/>
        <end position="96"/>
    </location>
</feature>
<keyword evidence="5 6" id="KW-0472">Membrane</keyword>
<dbReference type="RefSeq" id="WP_301138018.1">
    <property type="nucleotide sequence ID" value="NZ_JAUHTQ010000005.1"/>
</dbReference>
<evidence type="ECO:0000256" key="5">
    <source>
        <dbReference type="ARBA" id="ARBA00023136"/>
    </source>
</evidence>
<comment type="caution">
    <text evidence="8">The sequence shown here is derived from an EMBL/GenBank/DDBJ whole genome shotgun (WGS) entry which is preliminary data.</text>
</comment>
<comment type="subcellular location">
    <subcellularLocation>
        <location evidence="1">Cell membrane</location>
        <topology evidence="1">Multi-pass membrane protein</topology>
    </subcellularLocation>
</comment>
<dbReference type="PANTHER" id="PTHR36115">
    <property type="entry name" value="PROLINE-RICH ANTIGEN HOMOLOG-RELATED"/>
    <property type="match status" value="1"/>
</dbReference>
<keyword evidence="3 6" id="KW-0812">Transmembrane</keyword>
<keyword evidence="9" id="KW-1185">Reference proteome</keyword>
<evidence type="ECO:0000256" key="3">
    <source>
        <dbReference type="ARBA" id="ARBA00022692"/>
    </source>
</evidence>
<feature type="transmembrane region" description="Helical" evidence="6">
    <location>
        <begin position="44"/>
        <end position="66"/>
    </location>
</feature>
<gene>
    <name evidence="8" type="ORF">QYB95_09070</name>
</gene>
<keyword evidence="4 6" id="KW-1133">Transmembrane helix</keyword>
<evidence type="ECO:0000256" key="2">
    <source>
        <dbReference type="ARBA" id="ARBA00022475"/>
    </source>
</evidence>
<dbReference type="Pfam" id="PF06271">
    <property type="entry name" value="RDD"/>
    <property type="match status" value="1"/>
</dbReference>
<evidence type="ECO:0000256" key="1">
    <source>
        <dbReference type="ARBA" id="ARBA00004651"/>
    </source>
</evidence>
<organism evidence="8 9">
    <name type="scientific">Ureibacillus aquaedulcis</name>
    <dbReference type="NCBI Taxonomy" id="3058421"/>
    <lineage>
        <taxon>Bacteria</taxon>
        <taxon>Bacillati</taxon>
        <taxon>Bacillota</taxon>
        <taxon>Bacilli</taxon>
        <taxon>Bacillales</taxon>
        <taxon>Caryophanaceae</taxon>
        <taxon>Ureibacillus</taxon>
    </lineage>
</organism>
<evidence type="ECO:0000259" key="7">
    <source>
        <dbReference type="Pfam" id="PF06271"/>
    </source>
</evidence>
<name>A0ABT8GQJ8_9BACL</name>
<dbReference type="EMBL" id="JAUHTQ010000005">
    <property type="protein sequence ID" value="MDN4493683.1"/>
    <property type="molecule type" value="Genomic_DNA"/>
</dbReference>
<dbReference type="PANTHER" id="PTHR36115:SF9">
    <property type="entry name" value="LMO1584 PROTEIN"/>
    <property type="match status" value="1"/>
</dbReference>
<protein>
    <submittedName>
        <fullName evidence="8">RDD family protein</fullName>
    </submittedName>
</protein>
<evidence type="ECO:0000313" key="9">
    <source>
        <dbReference type="Proteomes" id="UP001172743"/>
    </source>
</evidence>
<evidence type="ECO:0000313" key="8">
    <source>
        <dbReference type="EMBL" id="MDN4493683.1"/>
    </source>
</evidence>